<feature type="signal peptide" evidence="1">
    <location>
        <begin position="1"/>
        <end position="23"/>
    </location>
</feature>
<organism evidence="2 3">
    <name type="scientific">Usitatibacter rugosus</name>
    <dbReference type="NCBI Taxonomy" id="2732067"/>
    <lineage>
        <taxon>Bacteria</taxon>
        <taxon>Pseudomonadati</taxon>
        <taxon>Pseudomonadota</taxon>
        <taxon>Betaproteobacteria</taxon>
        <taxon>Nitrosomonadales</taxon>
        <taxon>Usitatibacteraceae</taxon>
        <taxon>Usitatibacter</taxon>
    </lineage>
</organism>
<keyword evidence="3" id="KW-1185">Reference proteome</keyword>
<proteinExistence type="predicted"/>
<dbReference type="RefSeq" id="WP_171090651.1">
    <property type="nucleotide sequence ID" value="NZ_CP053069.1"/>
</dbReference>
<accession>A0A6M4GSN4</accession>
<evidence type="ECO:0008006" key="4">
    <source>
        <dbReference type="Google" id="ProtNLM"/>
    </source>
</evidence>
<dbReference type="Proteomes" id="UP000501534">
    <property type="component" value="Chromosome"/>
</dbReference>
<dbReference type="EMBL" id="CP053069">
    <property type="protein sequence ID" value="QJR10261.1"/>
    <property type="molecule type" value="Genomic_DNA"/>
</dbReference>
<protein>
    <recommendedName>
        <fullName evidence="4">Lipoprotein SmpA/OmlA domain-containing protein</fullName>
    </recommendedName>
</protein>
<dbReference type="AlphaFoldDB" id="A0A6M4GSN4"/>
<evidence type="ECO:0000256" key="1">
    <source>
        <dbReference type="SAM" id="SignalP"/>
    </source>
</evidence>
<reference evidence="2 3" key="1">
    <citation type="submission" date="2020-04" db="EMBL/GenBank/DDBJ databases">
        <title>Usitatibacter rugosus gen. nov., sp. nov. and Usitatibacter palustris sp. nov., novel members of Usitatibacteraceae fam. nov. within the order Nitrosomonadales isolated from soil.</title>
        <authorList>
            <person name="Huber K.J."/>
            <person name="Neumann-Schaal M."/>
            <person name="Geppert A."/>
            <person name="Luckner M."/>
            <person name="Wanner G."/>
            <person name="Overmann J."/>
        </authorList>
    </citation>
    <scope>NUCLEOTIDE SEQUENCE [LARGE SCALE GENOMIC DNA]</scope>
    <source>
        <strain evidence="2 3">0125_3</strain>
    </source>
</reference>
<keyword evidence="1" id="KW-0732">Signal</keyword>
<evidence type="ECO:0000313" key="3">
    <source>
        <dbReference type="Proteomes" id="UP000501534"/>
    </source>
</evidence>
<evidence type="ECO:0000313" key="2">
    <source>
        <dbReference type="EMBL" id="QJR10261.1"/>
    </source>
</evidence>
<gene>
    <name evidence="2" type="ORF">DSM104443_01315</name>
</gene>
<dbReference type="KEGG" id="uru:DSM104443_01315"/>
<sequence>MNPTMPSWLARLLGALTFIAFLAACSDSGHPRGMFTGRVLDKTEDEIVADIGKPASIDPSSPDRVKWIYKKKTFDPDNMNTPDPETILVFKRDPAGKLKVAEVTFN</sequence>
<feature type="chain" id="PRO_5026940504" description="Lipoprotein SmpA/OmlA domain-containing protein" evidence="1">
    <location>
        <begin position="24"/>
        <end position="106"/>
    </location>
</feature>
<name>A0A6M4GSN4_9PROT</name>